<evidence type="ECO:0000256" key="4">
    <source>
        <dbReference type="SAM" id="Phobius"/>
    </source>
</evidence>
<reference evidence="5 6" key="1">
    <citation type="journal article" date="2012" name="Genome Biol.">
        <title>Genome and low-iron response of an oceanic diatom adapted to chronic iron limitation.</title>
        <authorList>
            <person name="Lommer M."/>
            <person name="Specht M."/>
            <person name="Roy A.S."/>
            <person name="Kraemer L."/>
            <person name="Andreson R."/>
            <person name="Gutowska M.A."/>
            <person name="Wolf J."/>
            <person name="Bergner S.V."/>
            <person name="Schilhabel M.B."/>
            <person name="Klostermeier U.C."/>
            <person name="Beiko R.G."/>
            <person name="Rosenstiel P."/>
            <person name="Hippler M."/>
            <person name="Laroche J."/>
        </authorList>
    </citation>
    <scope>NUCLEOTIDE SEQUENCE [LARGE SCALE GENOMIC DNA]</scope>
    <source>
        <strain evidence="5 6">CCMP1005</strain>
    </source>
</reference>
<evidence type="ECO:0000256" key="2">
    <source>
        <dbReference type="ARBA" id="ARBA00022614"/>
    </source>
</evidence>
<dbReference type="GO" id="GO:0031267">
    <property type="term" value="F:small GTPase binding"/>
    <property type="evidence" value="ECO:0007669"/>
    <property type="project" value="TreeGrafter"/>
</dbReference>
<dbReference type="InterPro" id="IPR032675">
    <property type="entry name" value="LRR_dom_sf"/>
</dbReference>
<keyword evidence="6" id="KW-1185">Reference proteome</keyword>
<dbReference type="InterPro" id="IPR001611">
    <property type="entry name" value="Leu-rich_rpt"/>
</dbReference>
<gene>
    <name evidence="5" type="ORF">THAOC_31716</name>
</gene>
<dbReference type="EMBL" id="AGNL01044822">
    <property type="protein sequence ID" value="EJK49412.1"/>
    <property type="molecule type" value="Genomic_DNA"/>
</dbReference>
<evidence type="ECO:0000256" key="3">
    <source>
        <dbReference type="ARBA" id="ARBA00022737"/>
    </source>
</evidence>
<feature type="transmembrane region" description="Helical" evidence="4">
    <location>
        <begin position="185"/>
        <end position="209"/>
    </location>
</feature>
<dbReference type="OrthoDB" id="45061at2759"/>
<dbReference type="SUPFAM" id="SSF52047">
    <property type="entry name" value="RNI-like"/>
    <property type="match status" value="1"/>
</dbReference>
<dbReference type="GO" id="GO:0005096">
    <property type="term" value="F:GTPase activator activity"/>
    <property type="evidence" value="ECO:0007669"/>
    <property type="project" value="UniProtKB-KW"/>
</dbReference>
<dbReference type="Gene3D" id="3.80.10.10">
    <property type="entry name" value="Ribonuclease Inhibitor"/>
    <property type="match status" value="1"/>
</dbReference>
<keyword evidence="2" id="KW-0433">Leucine-rich repeat</keyword>
<accession>K0RRU7</accession>
<keyword evidence="1" id="KW-0343">GTPase activation</keyword>
<organism evidence="5 6">
    <name type="scientific">Thalassiosira oceanica</name>
    <name type="common">Marine diatom</name>
    <dbReference type="NCBI Taxonomy" id="159749"/>
    <lineage>
        <taxon>Eukaryota</taxon>
        <taxon>Sar</taxon>
        <taxon>Stramenopiles</taxon>
        <taxon>Ochrophyta</taxon>
        <taxon>Bacillariophyta</taxon>
        <taxon>Coscinodiscophyceae</taxon>
        <taxon>Thalassiosirophycidae</taxon>
        <taxon>Thalassiosirales</taxon>
        <taxon>Thalassiosiraceae</taxon>
        <taxon>Thalassiosira</taxon>
    </lineage>
</organism>
<protein>
    <submittedName>
        <fullName evidence="5">Uncharacterized protein</fullName>
    </submittedName>
</protein>
<dbReference type="PANTHER" id="PTHR24113">
    <property type="entry name" value="RAN GTPASE-ACTIVATING PROTEIN 1"/>
    <property type="match status" value="1"/>
</dbReference>
<proteinExistence type="predicted"/>
<dbReference type="GO" id="GO:0006913">
    <property type="term" value="P:nucleocytoplasmic transport"/>
    <property type="evidence" value="ECO:0007669"/>
    <property type="project" value="TreeGrafter"/>
</dbReference>
<keyword evidence="4" id="KW-0812">Transmembrane</keyword>
<dbReference type="Proteomes" id="UP000266841">
    <property type="component" value="Unassembled WGS sequence"/>
</dbReference>
<dbReference type="OMA" id="TWHLTEA"/>
<keyword evidence="3" id="KW-0677">Repeat</keyword>
<dbReference type="InterPro" id="IPR027038">
    <property type="entry name" value="RanGap"/>
</dbReference>
<dbReference type="GO" id="GO:0005634">
    <property type="term" value="C:nucleus"/>
    <property type="evidence" value="ECO:0007669"/>
    <property type="project" value="TreeGrafter"/>
</dbReference>
<evidence type="ECO:0000313" key="6">
    <source>
        <dbReference type="Proteomes" id="UP000266841"/>
    </source>
</evidence>
<keyword evidence="4" id="KW-1133">Transmembrane helix</keyword>
<dbReference type="Pfam" id="PF13516">
    <property type="entry name" value="LRR_6"/>
    <property type="match status" value="4"/>
</dbReference>
<dbReference type="PANTHER" id="PTHR24113:SF12">
    <property type="entry name" value="RAN GTPASE-ACTIVATING PROTEIN 1"/>
    <property type="match status" value="1"/>
</dbReference>
<dbReference type="GO" id="GO:0048471">
    <property type="term" value="C:perinuclear region of cytoplasm"/>
    <property type="evidence" value="ECO:0007669"/>
    <property type="project" value="TreeGrafter"/>
</dbReference>
<dbReference type="AlphaFoldDB" id="K0RRU7"/>
<comment type="caution">
    <text evidence="5">The sequence shown here is derived from an EMBL/GenBank/DDBJ whole genome shotgun (WGS) entry which is preliminary data.</text>
</comment>
<dbReference type="SMART" id="SM00368">
    <property type="entry name" value="LRR_RI"/>
    <property type="match status" value="6"/>
</dbReference>
<sequence>MPRRCRGPERPGRRPRVKEDEWFIEDQPLELSYGSETALRANDLTWHLTEAKKKKRSIHALNFFGSTFSDSPTSVFNTLSKKRFRRVSSLEELTVNNVTPHLSSEDLASLSPVLRSNTSTLKSLEISGIASTTLEPIKKFFRRSDSLEKLILSGNAGLGDEGVALILAQMNRVPKKGRRLRKRNLSVLSVESCGLGLLGASSVASFMLLQGGSLRHLDLSDNPDIGDAGAEVISAALKQHKLENLALNNCGITDRGAWHLSSALKFNRSSLHTLRLRGNEIEGQGADALIASMFDCTSIRSVASSNHKLRELDLRGCPLISPRHVQLADQLAALSQDVDSSDELCRLKIRMYLKSVPRPGIVLDEFDLELAPLILAQVGKMDEISCLFQTLRSLPELYSHYDPSCNQTNGPKDPKSTFLEDLRRSSRKRSKKYAHFNSSALVAVPFESLHKQPSRVNVKREVDVPILTTKRLSISDTVRDSKSFIRSTRFHRMLLFFRSTRT</sequence>
<keyword evidence="4" id="KW-0472">Membrane</keyword>
<evidence type="ECO:0000256" key="1">
    <source>
        <dbReference type="ARBA" id="ARBA00022468"/>
    </source>
</evidence>
<evidence type="ECO:0000313" key="5">
    <source>
        <dbReference type="EMBL" id="EJK49412.1"/>
    </source>
</evidence>
<dbReference type="GO" id="GO:0005829">
    <property type="term" value="C:cytosol"/>
    <property type="evidence" value="ECO:0007669"/>
    <property type="project" value="TreeGrafter"/>
</dbReference>
<dbReference type="eggNOG" id="ENOG502QYR4">
    <property type="taxonomic scope" value="Eukaryota"/>
</dbReference>
<name>K0RRU7_THAOC</name>